<dbReference type="GO" id="GO:0003677">
    <property type="term" value="F:DNA binding"/>
    <property type="evidence" value="ECO:0007669"/>
    <property type="project" value="UniProtKB-KW"/>
</dbReference>
<dbReference type="InterPro" id="IPR055166">
    <property type="entry name" value="Transc_reg_Sar_Rot_HTH"/>
</dbReference>
<evidence type="ECO:0000256" key="1">
    <source>
        <dbReference type="ARBA" id="ARBA00004496"/>
    </source>
</evidence>
<protein>
    <recommendedName>
        <fullName evidence="6">HTH-type transcriptional regulator SarZ</fullName>
    </recommendedName>
    <alternativeName>
        <fullName evidence="7">Staphylococcal accessory regulator Z</fullName>
    </alternativeName>
</protein>
<dbReference type="EMBL" id="VSSQ01017486">
    <property type="protein sequence ID" value="MPM59851.1"/>
    <property type="molecule type" value="Genomic_DNA"/>
</dbReference>
<reference evidence="9" key="1">
    <citation type="submission" date="2019-08" db="EMBL/GenBank/DDBJ databases">
        <authorList>
            <person name="Kucharzyk K."/>
            <person name="Murdoch R.W."/>
            <person name="Higgins S."/>
            <person name="Loffler F."/>
        </authorList>
    </citation>
    <scope>NUCLEOTIDE SEQUENCE</scope>
</reference>
<dbReference type="InterPro" id="IPR000835">
    <property type="entry name" value="HTH_MarR-typ"/>
</dbReference>
<organism evidence="9">
    <name type="scientific">bioreactor metagenome</name>
    <dbReference type="NCBI Taxonomy" id="1076179"/>
    <lineage>
        <taxon>unclassified sequences</taxon>
        <taxon>metagenomes</taxon>
        <taxon>ecological metagenomes</taxon>
    </lineage>
</organism>
<dbReference type="PROSITE" id="PS50995">
    <property type="entry name" value="HTH_MARR_2"/>
    <property type="match status" value="1"/>
</dbReference>
<comment type="subcellular location">
    <subcellularLocation>
        <location evidence="1">Cytoplasm</location>
    </subcellularLocation>
</comment>
<dbReference type="PANTHER" id="PTHR42756">
    <property type="entry name" value="TRANSCRIPTIONAL REGULATOR, MARR"/>
    <property type="match status" value="1"/>
</dbReference>
<feature type="domain" description="HTH marR-type" evidence="8">
    <location>
        <begin position="5"/>
        <end position="137"/>
    </location>
</feature>
<dbReference type="SUPFAM" id="SSF46785">
    <property type="entry name" value="Winged helix' DNA-binding domain"/>
    <property type="match status" value="1"/>
</dbReference>
<dbReference type="SMART" id="SM00347">
    <property type="entry name" value="HTH_MARR"/>
    <property type="match status" value="1"/>
</dbReference>
<dbReference type="Pfam" id="PF22381">
    <property type="entry name" value="Staph_reg_Sar_Rot"/>
    <property type="match status" value="1"/>
</dbReference>
<dbReference type="InterPro" id="IPR036388">
    <property type="entry name" value="WH-like_DNA-bd_sf"/>
</dbReference>
<accession>A0A645B5G1</accession>
<dbReference type="Gene3D" id="1.10.10.10">
    <property type="entry name" value="Winged helix-like DNA-binding domain superfamily/Winged helix DNA-binding domain"/>
    <property type="match status" value="1"/>
</dbReference>
<name>A0A645B5G1_9ZZZZ</name>
<dbReference type="GO" id="GO:0003700">
    <property type="term" value="F:DNA-binding transcription factor activity"/>
    <property type="evidence" value="ECO:0007669"/>
    <property type="project" value="InterPro"/>
</dbReference>
<dbReference type="GO" id="GO:0005737">
    <property type="term" value="C:cytoplasm"/>
    <property type="evidence" value="ECO:0007669"/>
    <property type="project" value="UniProtKB-SubCell"/>
</dbReference>
<evidence type="ECO:0000256" key="4">
    <source>
        <dbReference type="ARBA" id="ARBA00023163"/>
    </source>
</evidence>
<keyword evidence="3" id="KW-0238">DNA-binding</keyword>
<evidence type="ECO:0000256" key="2">
    <source>
        <dbReference type="ARBA" id="ARBA00023015"/>
    </source>
</evidence>
<evidence type="ECO:0000256" key="5">
    <source>
        <dbReference type="ARBA" id="ARBA00046337"/>
    </source>
</evidence>
<sequence>MQEENGALIKYINTISRITQSYTDEAMVKLNLTSGTYPFLLVLYRKEGINQNEISRELNVDKAMSARSIKKLIDLQYIEKKEDEKDSRAYKLYLTEKGRAIVPEIKKEIQQWIKIITKDISKAEEELLEKLLSRVLGNSKKHKEKVEEGD</sequence>
<dbReference type="InterPro" id="IPR036390">
    <property type="entry name" value="WH_DNA-bd_sf"/>
</dbReference>
<dbReference type="AlphaFoldDB" id="A0A645B5G1"/>
<proteinExistence type="inferred from homology"/>
<comment type="caution">
    <text evidence="9">The sequence shown here is derived from an EMBL/GenBank/DDBJ whole genome shotgun (WGS) entry which is preliminary data.</text>
</comment>
<evidence type="ECO:0000313" key="9">
    <source>
        <dbReference type="EMBL" id="MPM59851.1"/>
    </source>
</evidence>
<comment type="similarity">
    <text evidence="5">Belongs to the SarZ family.</text>
</comment>
<keyword evidence="4" id="KW-0804">Transcription</keyword>
<evidence type="ECO:0000256" key="3">
    <source>
        <dbReference type="ARBA" id="ARBA00023125"/>
    </source>
</evidence>
<evidence type="ECO:0000256" key="7">
    <source>
        <dbReference type="ARBA" id="ARBA00047207"/>
    </source>
</evidence>
<gene>
    <name evidence="9" type="ORF">SDC9_106697</name>
</gene>
<keyword evidence="2" id="KW-0805">Transcription regulation</keyword>
<evidence type="ECO:0000259" key="8">
    <source>
        <dbReference type="PROSITE" id="PS50995"/>
    </source>
</evidence>
<dbReference type="PANTHER" id="PTHR42756:SF2">
    <property type="entry name" value="MARR FAMILY REGULATORY PROTEIN"/>
    <property type="match status" value="1"/>
</dbReference>
<dbReference type="PRINTS" id="PR00598">
    <property type="entry name" value="HTHMARR"/>
</dbReference>
<evidence type="ECO:0000256" key="6">
    <source>
        <dbReference type="ARBA" id="ARBA00047188"/>
    </source>
</evidence>